<keyword evidence="1" id="KW-0732">Signal</keyword>
<comment type="caution">
    <text evidence="2">The sequence shown here is derived from an EMBL/GenBank/DDBJ whole genome shotgun (WGS) entry which is preliminary data.</text>
</comment>
<sequence length="78" mass="8519">MNHTFTSVTVGHTLVLYRGLVSVTLVHSACSPVYPSSYAIGFLTTMHSHPPASFATRPHVLVLLWFSKLRAGREAHAS</sequence>
<evidence type="ECO:0008006" key="4">
    <source>
        <dbReference type="Google" id="ProtNLM"/>
    </source>
</evidence>
<accession>A0A8J2MBX8</accession>
<organism evidence="2 3">
    <name type="scientific">Cercopithifilaria johnstoni</name>
    <dbReference type="NCBI Taxonomy" id="2874296"/>
    <lineage>
        <taxon>Eukaryota</taxon>
        <taxon>Metazoa</taxon>
        <taxon>Ecdysozoa</taxon>
        <taxon>Nematoda</taxon>
        <taxon>Chromadorea</taxon>
        <taxon>Rhabditida</taxon>
        <taxon>Spirurina</taxon>
        <taxon>Spiruromorpha</taxon>
        <taxon>Filarioidea</taxon>
        <taxon>Onchocercidae</taxon>
        <taxon>Cercopithifilaria</taxon>
    </lineage>
</organism>
<evidence type="ECO:0000313" key="3">
    <source>
        <dbReference type="Proteomes" id="UP000746747"/>
    </source>
</evidence>
<keyword evidence="3" id="KW-1185">Reference proteome</keyword>
<proteinExistence type="predicted"/>
<feature type="signal peptide" evidence="1">
    <location>
        <begin position="1"/>
        <end position="28"/>
    </location>
</feature>
<name>A0A8J2MBX8_9BILA</name>
<reference evidence="2" key="1">
    <citation type="submission" date="2021-09" db="EMBL/GenBank/DDBJ databases">
        <authorList>
            <consortium name="Pathogen Informatics"/>
        </authorList>
    </citation>
    <scope>NUCLEOTIDE SEQUENCE</scope>
</reference>
<feature type="chain" id="PRO_5035240313" description="Secreted protein" evidence="1">
    <location>
        <begin position="29"/>
        <end position="78"/>
    </location>
</feature>
<dbReference type="Proteomes" id="UP000746747">
    <property type="component" value="Unassembled WGS sequence"/>
</dbReference>
<evidence type="ECO:0000313" key="2">
    <source>
        <dbReference type="EMBL" id="CAG9538677.1"/>
    </source>
</evidence>
<evidence type="ECO:0000256" key="1">
    <source>
        <dbReference type="SAM" id="SignalP"/>
    </source>
</evidence>
<protein>
    <recommendedName>
        <fullName evidence="4">Secreted protein</fullName>
    </recommendedName>
</protein>
<gene>
    <name evidence="2" type="ORF">CJOHNSTONI_LOCUS8364</name>
</gene>
<dbReference type="EMBL" id="CAKAEH010001692">
    <property type="protein sequence ID" value="CAG9538677.1"/>
    <property type="molecule type" value="Genomic_DNA"/>
</dbReference>
<dbReference type="AlphaFoldDB" id="A0A8J2MBX8"/>